<sequence length="90" mass="10198">MCAHVVNYTRCNNLSFYLIAAVATDLGALSSRTRELHRLGTGDLQNREYLFAFRGHQCSEEHSLGIAEDYDCESHEFGTMHLVQLVGFIF</sequence>
<dbReference type="AlphaFoldDB" id="A0AAV4PPM4"/>
<organism evidence="1 2">
    <name type="scientific">Caerostris darwini</name>
    <dbReference type="NCBI Taxonomy" id="1538125"/>
    <lineage>
        <taxon>Eukaryota</taxon>
        <taxon>Metazoa</taxon>
        <taxon>Ecdysozoa</taxon>
        <taxon>Arthropoda</taxon>
        <taxon>Chelicerata</taxon>
        <taxon>Arachnida</taxon>
        <taxon>Araneae</taxon>
        <taxon>Araneomorphae</taxon>
        <taxon>Entelegynae</taxon>
        <taxon>Araneoidea</taxon>
        <taxon>Araneidae</taxon>
        <taxon>Caerostris</taxon>
    </lineage>
</organism>
<dbReference type="EMBL" id="BPLQ01003079">
    <property type="protein sequence ID" value="GIX97850.1"/>
    <property type="molecule type" value="Genomic_DNA"/>
</dbReference>
<name>A0AAV4PPM4_9ARAC</name>
<proteinExistence type="predicted"/>
<comment type="caution">
    <text evidence="1">The sequence shown here is derived from an EMBL/GenBank/DDBJ whole genome shotgun (WGS) entry which is preliminary data.</text>
</comment>
<reference evidence="1 2" key="1">
    <citation type="submission" date="2021-06" db="EMBL/GenBank/DDBJ databases">
        <title>Caerostris darwini draft genome.</title>
        <authorList>
            <person name="Kono N."/>
            <person name="Arakawa K."/>
        </authorList>
    </citation>
    <scope>NUCLEOTIDE SEQUENCE [LARGE SCALE GENOMIC DNA]</scope>
</reference>
<evidence type="ECO:0000313" key="1">
    <source>
        <dbReference type="EMBL" id="GIX97850.1"/>
    </source>
</evidence>
<dbReference type="Proteomes" id="UP001054837">
    <property type="component" value="Unassembled WGS sequence"/>
</dbReference>
<accession>A0AAV4PPM4</accession>
<evidence type="ECO:0000313" key="2">
    <source>
        <dbReference type="Proteomes" id="UP001054837"/>
    </source>
</evidence>
<keyword evidence="2" id="KW-1185">Reference proteome</keyword>
<protein>
    <submittedName>
        <fullName evidence="1">Uncharacterized protein</fullName>
    </submittedName>
</protein>
<gene>
    <name evidence="1" type="ORF">CDAR_455641</name>
</gene>